<name>A0A150TLA7_SORCE</name>
<gene>
    <name evidence="4" type="ORF">BE21_40545</name>
</gene>
<feature type="domain" description="Alcohol dehydrogenase-like N-terminal" evidence="3">
    <location>
        <begin position="27"/>
        <end position="125"/>
    </location>
</feature>
<protein>
    <recommendedName>
        <fullName evidence="3">Alcohol dehydrogenase-like N-terminal domain-containing protein</fullName>
    </recommendedName>
</protein>
<feature type="region of interest" description="Disordered" evidence="2">
    <location>
        <begin position="107"/>
        <end position="147"/>
    </location>
</feature>
<feature type="compositionally biased region" description="Low complexity" evidence="2">
    <location>
        <begin position="122"/>
        <end position="139"/>
    </location>
</feature>
<dbReference type="AlphaFoldDB" id="A0A150TLA7"/>
<proteinExistence type="predicted"/>
<evidence type="ECO:0000256" key="2">
    <source>
        <dbReference type="SAM" id="MobiDB-lite"/>
    </source>
</evidence>
<keyword evidence="1" id="KW-0560">Oxidoreductase</keyword>
<dbReference type="Proteomes" id="UP000075502">
    <property type="component" value="Unassembled WGS sequence"/>
</dbReference>
<dbReference type="InterPro" id="IPR013154">
    <property type="entry name" value="ADH-like_N"/>
</dbReference>
<dbReference type="PANTHER" id="PTHR43401:SF2">
    <property type="entry name" value="L-THREONINE 3-DEHYDROGENASE"/>
    <property type="match status" value="1"/>
</dbReference>
<dbReference type="InterPro" id="IPR011032">
    <property type="entry name" value="GroES-like_sf"/>
</dbReference>
<evidence type="ECO:0000313" key="4">
    <source>
        <dbReference type="EMBL" id="KYG05465.1"/>
    </source>
</evidence>
<dbReference type="GO" id="GO:0016491">
    <property type="term" value="F:oxidoreductase activity"/>
    <property type="evidence" value="ECO:0007669"/>
    <property type="project" value="UniProtKB-KW"/>
</dbReference>
<evidence type="ECO:0000313" key="5">
    <source>
        <dbReference type="Proteomes" id="UP000075502"/>
    </source>
</evidence>
<dbReference type="Gene3D" id="3.90.180.10">
    <property type="entry name" value="Medium-chain alcohol dehydrogenases, catalytic domain"/>
    <property type="match status" value="1"/>
</dbReference>
<evidence type="ECO:0000256" key="1">
    <source>
        <dbReference type="ARBA" id="ARBA00023002"/>
    </source>
</evidence>
<sequence length="147" mass="15069">MRAITVEPGKPSSGRLEDIPEPPIAHGPVLVKTLAVGVCGTDIEIVGGGYGWAPPGKARLVIGHESLGEVLEAPPGSGLDQGDRVVGIVRRPDPVPCASCAAGEWDMCRNGPPRRSPGRIEAGSTASSPAASRSTAGPRRSCESRTT</sequence>
<dbReference type="EMBL" id="JEME01002031">
    <property type="protein sequence ID" value="KYG05465.1"/>
    <property type="molecule type" value="Genomic_DNA"/>
</dbReference>
<dbReference type="PANTHER" id="PTHR43401">
    <property type="entry name" value="L-THREONINE 3-DEHYDROGENASE"/>
    <property type="match status" value="1"/>
</dbReference>
<dbReference type="Pfam" id="PF08240">
    <property type="entry name" value="ADH_N"/>
    <property type="match status" value="1"/>
</dbReference>
<comment type="caution">
    <text evidence="4">The sequence shown here is derived from an EMBL/GenBank/DDBJ whole genome shotgun (WGS) entry which is preliminary data.</text>
</comment>
<reference evidence="4 5" key="1">
    <citation type="submission" date="2014-02" db="EMBL/GenBank/DDBJ databases">
        <title>The small core and large imbalanced accessory genome model reveals a collaborative survival strategy of Sorangium cellulosum strains in nature.</title>
        <authorList>
            <person name="Han K."/>
            <person name="Peng R."/>
            <person name="Blom J."/>
            <person name="Li Y.-Z."/>
        </authorList>
    </citation>
    <scope>NUCLEOTIDE SEQUENCE [LARGE SCALE GENOMIC DNA]</scope>
    <source>
        <strain evidence="4 5">So0007-03</strain>
    </source>
</reference>
<organism evidence="4 5">
    <name type="scientific">Sorangium cellulosum</name>
    <name type="common">Polyangium cellulosum</name>
    <dbReference type="NCBI Taxonomy" id="56"/>
    <lineage>
        <taxon>Bacteria</taxon>
        <taxon>Pseudomonadati</taxon>
        <taxon>Myxococcota</taxon>
        <taxon>Polyangia</taxon>
        <taxon>Polyangiales</taxon>
        <taxon>Polyangiaceae</taxon>
        <taxon>Sorangium</taxon>
    </lineage>
</organism>
<accession>A0A150TLA7</accession>
<dbReference type="InterPro" id="IPR050129">
    <property type="entry name" value="Zn_alcohol_dh"/>
</dbReference>
<dbReference type="SUPFAM" id="SSF50129">
    <property type="entry name" value="GroES-like"/>
    <property type="match status" value="1"/>
</dbReference>
<evidence type="ECO:0000259" key="3">
    <source>
        <dbReference type="Pfam" id="PF08240"/>
    </source>
</evidence>